<dbReference type="GO" id="GO:0032259">
    <property type="term" value="P:methylation"/>
    <property type="evidence" value="ECO:0007669"/>
    <property type="project" value="UniProtKB-KW"/>
</dbReference>
<comment type="caution">
    <text evidence="2">The sequence shown here is derived from an EMBL/GenBank/DDBJ whole genome shotgun (WGS) entry which is preliminary data.</text>
</comment>
<dbReference type="Proteomes" id="UP000435036">
    <property type="component" value="Unassembled WGS sequence"/>
</dbReference>
<dbReference type="EMBL" id="WSQA01000002">
    <property type="protein sequence ID" value="MVZ61205.1"/>
    <property type="molecule type" value="Genomic_DNA"/>
</dbReference>
<dbReference type="InterPro" id="IPR029063">
    <property type="entry name" value="SAM-dependent_MTases_sf"/>
</dbReference>
<dbReference type="RefSeq" id="WP_160367842.1">
    <property type="nucleotide sequence ID" value="NZ_WSQA01000002.1"/>
</dbReference>
<dbReference type="GO" id="GO:0008757">
    <property type="term" value="F:S-adenosylmethionine-dependent methyltransferase activity"/>
    <property type="evidence" value="ECO:0007669"/>
    <property type="project" value="InterPro"/>
</dbReference>
<name>A0A6N8KV13_9SPHI</name>
<feature type="domain" description="Methyltransferase type 11" evidence="1">
    <location>
        <begin position="42"/>
        <end position="129"/>
    </location>
</feature>
<dbReference type="SUPFAM" id="SSF53335">
    <property type="entry name" value="S-adenosyl-L-methionine-dependent methyltransferases"/>
    <property type="match status" value="1"/>
</dbReference>
<dbReference type="CDD" id="cd02440">
    <property type="entry name" value="AdoMet_MTases"/>
    <property type="match status" value="1"/>
</dbReference>
<reference evidence="2 3" key="1">
    <citation type="submission" date="2019-12" db="EMBL/GenBank/DDBJ databases">
        <authorList>
            <person name="Dong K."/>
        </authorList>
    </citation>
    <scope>NUCLEOTIDE SEQUENCE [LARGE SCALE GENOMIC DNA]</scope>
    <source>
        <strain evidence="2 3">JCM 31225</strain>
    </source>
</reference>
<evidence type="ECO:0000259" key="1">
    <source>
        <dbReference type="Pfam" id="PF08241"/>
    </source>
</evidence>
<dbReference type="InterPro" id="IPR013216">
    <property type="entry name" value="Methyltransf_11"/>
</dbReference>
<proteinExistence type="predicted"/>
<protein>
    <submittedName>
        <fullName evidence="2">Methyltransferase domain-containing protein</fullName>
    </submittedName>
</protein>
<organism evidence="2 3">
    <name type="scientific">Sphingobacterium humi</name>
    <dbReference type="NCBI Taxonomy" id="1796905"/>
    <lineage>
        <taxon>Bacteria</taxon>
        <taxon>Pseudomonadati</taxon>
        <taxon>Bacteroidota</taxon>
        <taxon>Sphingobacteriia</taxon>
        <taxon>Sphingobacteriales</taxon>
        <taxon>Sphingobacteriaceae</taxon>
        <taxon>Sphingobacterium</taxon>
    </lineage>
</organism>
<sequence length="247" mass="28487">MAAFNDNFSKQASIYAQYRPSYPHELFDYLQSLCPEHEMAWDCGTGNGQSAVHLAEFFKKVYASDPSEAQIENAFPHDQVVYRVEKAEEPSLTNQSVDLITVAQAIHWFEFDQFYESAKRVLKKNGIIAVWAYGIPSVNPEIDSITKHFHDAVVGPFWQDQNRLITQGYASIPFPFREIEPPLFYIRKRLSLSDFLGHLRSWSATQRFIDQELTNPIEELQLQIAPFWGNPNEIKNVSWELALRVGK</sequence>
<dbReference type="OrthoDB" id="9797252at2"/>
<dbReference type="AlphaFoldDB" id="A0A6N8KV13"/>
<evidence type="ECO:0000313" key="2">
    <source>
        <dbReference type="EMBL" id="MVZ61205.1"/>
    </source>
</evidence>
<keyword evidence="3" id="KW-1185">Reference proteome</keyword>
<evidence type="ECO:0000313" key="3">
    <source>
        <dbReference type="Proteomes" id="UP000435036"/>
    </source>
</evidence>
<dbReference type="PANTHER" id="PTHR45180">
    <property type="entry name" value="OS01G0307686 PROTEIN"/>
    <property type="match status" value="1"/>
</dbReference>
<keyword evidence="2" id="KW-0489">Methyltransferase</keyword>
<keyword evidence="2" id="KW-0808">Transferase</keyword>
<gene>
    <name evidence="2" type="ORF">GQF63_04145</name>
</gene>
<dbReference type="PANTHER" id="PTHR45180:SF1">
    <property type="entry name" value="OS01G0307686 PROTEIN"/>
    <property type="match status" value="1"/>
</dbReference>
<dbReference type="Gene3D" id="3.40.50.150">
    <property type="entry name" value="Vaccinia Virus protein VP39"/>
    <property type="match status" value="1"/>
</dbReference>
<dbReference type="Pfam" id="PF08241">
    <property type="entry name" value="Methyltransf_11"/>
    <property type="match status" value="1"/>
</dbReference>
<accession>A0A6N8KV13</accession>